<evidence type="ECO:0000313" key="2">
    <source>
        <dbReference type="Proteomes" id="UP000829560"/>
    </source>
</evidence>
<dbReference type="KEGG" id="prae:MN210_08515"/>
<dbReference type="EMBL" id="CP093310">
    <property type="protein sequence ID" value="UNK04397.2"/>
    <property type="molecule type" value="Genomic_DNA"/>
</dbReference>
<organism evidence="1 2">
    <name type="scientific">Psychrobacter raelei</name>
    <dbReference type="NCBI Taxonomy" id="2565531"/>
    <lineage>
        <taxon>Bacteria</taxon>
        <taxon>Pseudomonadati</taxon>
        <taxon>Pseudomonadota</taxon>
        <taxon>Gammaproteobacteria</taxon>
        <taxon>Moraxellales</taxon>
        <taxon>Moraxellaceae</taxon>
        <taxon>Psychrobacter</taxon>
    </lineage>
</organism>
<dbReference type="Proteomes" id="UP000829560">
    <property type="component" value="Chromosome"/>
</dbReference>
<proteinExistence type="predicted"/>
<name>A0AAT9PAG3_9GAMM</name>
<gene>
    <name evidence="1" type="ORF">MN210_08515</name>
</gene>
<evidence type="ECO:0000313" key="1">
    <source>
        <dbReference type="EMBL" id="UNK04397.2"/>
    </source>
</evidence>
<protein>
    <submittedName>
        <fullName evidence="1">Uncharacterized protein</fullName>
    </submittedName>
</protein>
<reference evidence="1" key="1">
    <citation type="submission" date="2024-03" db="EMBL/GenBank/DDBJ databases">
        <title>Psychrobacter raelis sp. nov. isolated from a dog with peritonitis.</title>
        <authorList>
            <person name="Schiavone A."/>
            <person name="Manzulli V."/>
            <person name="Camarda A."/>
            <person name="Cafiero M.A."/>
            <person name="Vasco I."/>
            <person name="Marino L."/>
            <person name="Pennuzzi G."/>
            <person name="Serrecchia L."/>
            <person name="Galante D."/>
            <person name="Pugliese N."/>
        </authorList>
    </citation>
    <scope>NUCLEOTIDE SEQUENCE</scope>
    <source>
        <strain evidence="1">PraFG1</strain>
    </source>
</reference>
<dbReference type="RefSeq" id="WP_338411911.1">
    <property type="nucleotide sequence ID" value="NZ_CP093310.2"/>
</dbReference>
<keyword evidence="2" id="KW-1185">Reference proteome</keyword>
<sequence length="274" mass="31103">MLIQTNLSAVKANQGTPVEVIEEWLRENAKNEQLPENLAKGDTYFNNTNTKYIKERQAKNKKREQDLQAALITAAGNVPKPTNKMIDVSDESFEGLRGQIKSRLFSGELVKVSDYKSMYAPSTMRVILSKITSDLKARGFEVITIQTETRKNLGWMLESAFSDMFLTKANTDVVRQMREPLPKGVSSRVAYHQTIGEIAQRLLSGQFVRVDEYLPRHSRVVILRMVALAIKQAKELKDVVSINYKLGRKAGWVLESEVHKKLTKVNDYPQTEEA</sequence>
<dbReference type="AlphaFoldDB" id="A0AAT9PAG3"/>
<accession>A0AAT9PAG3</accession>